<sequence length="125" mass="14024">MTEAGSSGVERRRAPRFEAKHKAIAVLNAKPVRIGQVLDISDIGLAFSYMENIEWPPLPYYDDAYLELSCEDLYLSIPSSQYRVVADMPMKPQSPACSIPMRRVSIALCDLAPEDTAFLACYRSY</sequence>
<dbReference type="RefSeq" id="WP_265425983.1">
    <property type="nucleotide sequence ID" value="NZ_JAPFPW010000021.1"/>
</dbReference>
<reference evidence="1 2" key="1">
    <citation type="submission" date="2022-11" db="EMBL/GenBank/DDBJ databases">
        <title>Desulfobotulus tamanensis H1 sp. nov. - anaerobic, alkaliphilic, sulphate reducing bacterium isolated from terrestrial mud volcano.</title>
        <authorList>
            <person name="Frolova A."/>
            <person name="Merkel A.Y."/>
            <person name="Slobodkin A.I."/>
        </authorList>
    </citation>
    <scope>NUCLEOTIDE SEQUENCE [LARGE SCALE GENOMIC DNA]</scope>
    <source>
        <strain evidence="1 2">H1</strain>
    </source>
</reference>
<protein>
    <submittedName>
        <fullName evidence="1">PilZ domain-containing protein</fullName>
    </submittedName>
</protein>
<evidence type="ECO:0000313" key="1">
    <source>
        <dbReference type="EMBL" id="MCW7755068.1"/>
    </source>
</evidence>
<evidence type="ECO:0000313" key="2">
    <source>
        <dbReference type="Proteomes" id="UP001209681"/>
    </source>
</evidence>
<accession>A0ABT3NC72</accession>
<proteinExistence type="predicted"/>
<comment type="caution">
    <text evidence="1">The sequence shown here is derived from an EMBL/GenBank/DDBJ whole genome shotgun (WGS) entry which is preliminary data.</text>
</comment>
<gene>
    <name evidence="1" type="ORF">OOT00_13850</name>
</gene>
<dbReference type="Proteomes" id="UP001209681">
    <property type="component" value="Unassembled WGS sequence"/>
</dbReference>
<name>A0ABT3NC72_9BACT</name>
<keyword evidence="2" id="KW-1185">Reference proteome</keyword>
<dbReference type="EMBL" id="JAPFPW010000021">
    <property type="protein sequence ID" value="MCW7755068.1"/>
    <property type="molecule type" value="Genomic_DNA"/>
</dbReference>
<organism evidence="1 2">
    <name type="scientific">Desulfobotulus pelophilus</name>
    <dbReference type="NCBI Taxonomy" id="2823377"/>
    <lineage>
        <taxon>Bacteria</taxon>
        <taxon>Pseudomonadati</taxon>
        <taxon>Thermodesulfobacteriota</taxon>
        <taxon>Desulfobacteria</taxon>
        <taxon>Desulfobacterales</taxon>
        <taxon>Desulfobacteraceae</taxon>
        <taxon>Desulfobotulus</taxon>
    </lineage>
</organism>